<dbReference type="AlphaFoldDB" id="A0A9X2X6U4"/>
<gene>
    <name evidence="3" type="ORF">NYR54_02980</name>
</gene>
<keyword evidence="3" id="KW-0966">Cell projection</keyword>
<feature type="compositionally biased region" description="Low complexity" evidence="1">
    <location>
        <begin position="122"/>
        <end position="131"/>
    </location>
</feature>
<protein>
    <submittedName>
        <fullName evidence="3">Flagellar hook-length control protein FliK</fullName>
    </submittedName>
</protein>
<organism evidence="3 4">
    <name type="scientific">Chelativorans petroleitrophicus</name>
    <dbReference type="NCBI Taxonomy" id="2975484"/>
    <lineage>
        <taxon>Bacteria</taxon>
        <taxon>Pseudomonadati</taxon>
        <taxon>Pseudomonadota</taxon>
        <taxon>Alphaproteobacteria</taxon>
        <taxon>Hyphomicrobiales</taxon>
        <taxon>Phyllobacteriaceae</taxon>
        <taxon>Chelativorans</taxon>
    </lineage>
</organism>
<sequence>MTETAKATEALMLGTQVPKRGGKLPLPHSGAFAEVLTISRNPSGAPPRHDLESLHTVESRLLALLDALVAPATDQADAADKDVELVRQKGGTQRKAEAKPSPEQSRALPKLDEKDGGEEPEAQPADAAAIHPQPPHEPSVEADPSQPPGSRPVTNPAAAERMPAIVAEERPAASKEPRAMSQPVPVPDADLPPHGETDGGDKREANAGRRNPTAITAMKTASQRSAAPEPETGRNTSRAEPLPRASGTALPAASSPAQAPAQALSTTTSALISDLNALPELANAAVKILPSSSESNRKILHGIKIQLHPAELGSVSVKMMMSGTQLSVEIQPETAEAYKRLSADGDGMMRALRGLGFDVDRIVVQQPQGGGPEIRSGTDGFHAAAHQGRPDARPQSGARREESGRQHIAGRATEDPGDGAPAGDLYI</sequence>
<feature type="domain" description="Flagellar hook-length control protein-like C-terminal" evidence="2">
    <location>
        <begin position="301"/>
        <end position="370"/>
    </location>
</feature>
<feature type="region of interest" description="Disordered" evidence="1">
    <location>
        <begin position="367"/>
        <end position="427"/>
    </location>
</feature>
<proteinExistence type="predicted"/>
<evidence type="ECO:0000256" key="1">
    <source>
        <dbReference type="SAM" id="MobiDB-lite"/>
    </source>
</evidence>
<comment type="caution">
    <text evidence="3">The sequence shown here is derived from an EMBL/GenBank/DDBJ whole genome shotgun (WGS) entry which is preliminary data.</text>
</comment>
<feature type="region of interest" description="Disordered" evidence="1">
    <location>
        <begin position="88"/>
        <end position="261"/>
    </location>
</feature>
<dbReference type="EMBL" id="JAODNV010000004">
    <property type="protein sequence ID" value="MCT8989266.1"/>
    <property type="molecule type" value="Genomic_DNA"/>
</dbReference>
<feature type="compositionally biased region" description="Basic and acidic residues" evidence="1">
    <location>
        <begin position="191"/>
        <end position="207"/>
    </location>
</feature>
<dbReference type="InterPro" id="IPR021136">
    <property type="entry name" value="Flagellar_hook_control-like_C"/>
</dbReference>
<dbReference type="InterPro" id="IPR038610">
    <property type="entry name" value="FliK-like_C_sf"/>
</dbReference>
<feature type="compositionally biased region" description="Basic and acidic residues" evidence="1">
    <location>
        <begin position="167"/>
        <end position="178"/>
    </location>
</feature>
<dbReference type="CDD" id="cd17470">
    <property type="entry name" value="T3SS_Flik_C"/>
    <property type="match status" value="1"/>
</dbReference>
<dbReference type="Proteomes" id="UP001149009">
    <property type="component" value="Unassembled WGS sequence"/>
</dbReference>
<dbReference type="Pfam" id="PF02120">
    <property type="entry name" value="Flg_hook"/>
    <property type="match status" value="1"/>
</dbReference>
<evidence type="ECO:0000259" key="2">
    <source>
        <dbReference type="Pfam" id="PF02120"/>
    </source>
</evidence>
<evidence type="ECO:0000313" key="4">
    <source>
        <dbReference type="Proteomes" id="UP001149009"/>
    </source>
</evidence>
<reference evidence="3" key="1">
    <citation type="submission" date="2022-08" db="EMBL/GenBank/DDBJ databases">
        <title>Chelativorans sichuanense sp. nov., a paraffin oil-degrading bacterium isolated from a mixture of oil-based drill cuttings and paddy soil.</title>
        <authorList>
            <person name="Yu J."/>
            <person name="Liu H."/>
            <person name="Chen Q."/>
        </authorList>
    </citation>
    <scope>NUCLEOTIDE SEQUENCE</scope>
    <source>
        <strain evidence="3">SCAU 2101</strain>
    </source>
</reference>
<feature type="compositionally biased region" description="Basic and acidic residues" evidence="1">
    <location>
        <begin position="388"/>
        <end position="405"/>
    </location>
</feature>
<name>A0A9X2X6U4_9HYPH</name>
<evidence type="ECO:0000313" key="3">
    <source>
        <dbReference type="EMBL" id="MCT8989266.1"/>
    </source>
</evidence>
<keyword evidence="3" id="KW-0282">Flagellum</keyword>
<keyword evidence="4" id="KW-1185">Reference proteome</keyword>
<keyword evidence="3" id="KW-0969">Cilium</keyword>
<dbReference type="Gene3D" id="3.30.750.140">
    <property type="match status" value="1"/>
</dbReference>
<feature type="compositionally biased region" description="Low complexity" evidence="1">
    <location>
        <begin position="248"/>
        <end position="261"/>
    </location>
</feature>
<accession>A0A9X2X6U4</accession>
<dbReference type="RefSeq" id="WP_261513970.1">
    <property type="nucleotide sequence ID" value="NZ_JAODNV010000004.1"/>
</dbReference>